<dbReference type="SUPFAM" id="SSF52113">
    <property type="entry name" value="BRCT domain"/>
    <property type="match status" value="1"/>
</dbReference>
<evidence type="ECO:0000256" key="5">
    <source>
        <dbReference type="ARBA" id="ARBA00048336"/>
    </source>
</evidence>
<dbReference type="SMART" id="SM00577">
    <property type="entry name" value="CPDc"/>
    <property type="match status" value="1"/>
</dbReference>
<dbReference type="Pfam" id="PF03031">
    <property type="entry name" value="NIF"/>
    <property type="match status" value="1"/>
</dbReference>
<evidence type="ECO:0000313" key="11">
    <source>
        <dbReference type="Proteomes" id="UP000324767"/>
    </source>
</evidence>
<dbReference type="InterPro" id="IPR036420">
    <property type="entry name" value="BRCT_dom_sf"/>
</dbReference>
<feature type="region of interest" description="Disordered" evidence="7">
    <location>
        <begin position="327"/>
        <end position="355"/>
    </location>
</feature>
<dbReference type="PANTHER" id="PTHR23081">
    <property type="entry name" value="RNA POLYMERASE II CTD PHOSPHATASE"/>
    <property type="match status" value="1"/>
</dbReference>
<evidence type="ECO:0000259" key="8">
    <source>
        <dbReference type="PROSITE" id="PS50172"/>
    </source>
</evidence>
<comment type="subcellular location">
    <subcellularLocation>
        <location evidence="1 6">Nucleus</location>
    </subcellularLocation>
</comment>
<feature type="compositionally biased region" description="Acidic residues" evidence="7">
    <location>
        <begin position="724"/>
        <end position="738"/>
    </location>
</feature>
<dbReference type="InterPro" id="IPR004274">
    <property type="entry name" value="FCP1_dom"/>
</dbReference>
<dbReference type="InterPro" id="IPR023214">
    <property type="entry name" value="HAD_sf"/>
</dbReference>
<evidence type="ECO:0000256" key="6">
    <source>
        <dbReference type="RuleBase" id="RU366066"/>
    </source>
</evidence>
<dbReference type="GO" id="GO:0008420">
    <property type="term" value="F:RNA polymerase II CTD heptapeptide repeat phosphatase activity"/>
    <property type="evidence" value="ECO:0007669"/>
    <property type="project" value="UniProtKB-UniRule"/>
</dbReference>
<dbReference type="EMBL" id="VXIT01000007">
    <property type="protein sequence ID" value="KAA6411469.1"/>
    <property type="molecule type" value="Genomic_DNA"/>
</dbReference>
<dbReference type="GO" id="GO:0005634">
    <property type="term" value="C:nucleus"/>
    <property type="evidence" value="ECO:0007669"/>
    <property type="project" value="UniProtKB-SubCell"/>
</dbReference>
<dbReference type="EC" id="3.1.3.16" evidence="6"/>
<feature type="compositionally biased region" description="Low complexity" evidence="7">
    <location>
        <begin position="739"/>
        <end position="763"/>
    </location>
</feature>
<dbReference type="NCBIfam" id="TIGR02250">
    <property type="entry name" value="FCP1_euk"/>
    <property type="match status" value="1"/>
</dbReference>
<proteinExistence type="predicted"/>
<evidence type="ECO:0000259" key="9">
    <source>
        <dbReference type="PROSITE" id="PS50969"/>
    </source>
</evidence>
<dbReference type="InterPro" id="IPR001357">
    <property type="entry name" value="BRCT_dom"/>
</dbReference>
<feature type="region of interest" description="Disordered" evidence="7">
    <location>
        <begin position="432"/>
        <end position="462"/>
    </location>
</feature>
<evidence type="ECO:0000256" key="2">
    <source>
        <dbReference type="ARBA" id="ARBA00022801"/>
    </source>
</evidence>
<dbReference type="FunFam" id="3.40.50.1000:FF:000142">
    <property type="entry name" value="Similar to FCP1-like phosphatase"/>
    <property type="match status" value="1"/>
</dbReference>
<dbReference type="InterPro" id="IPR011947">
    <property type="entry name" value="FCP1_euk"/>
</dbReference>
<dbReference type="CDD" id="cd17729">
    <property type="entry name" value="BRCT_CTDP1"/>
    <property type="match status" value="1"/>
</dbReference>
<evidence type="ECO:0000256" key="7">
    <source>
        <dbReference type="SAM" id="MobiDB-lite"/>
    </source>
</evidence>
<feature type="domain" description="BRCT" evidence="8">
    <location>
        <begin position="537"/>
        <end position="632"/>
    </location>
</feature>
<protein>
    <recommendedName>
        <fullName evidence="6">RNA polymerase II subunit A C-terminal domain phosphatase</fullName>
        <ecNumber evidence="6">3.1.3.16</ecNumber>
    </recommendedName>
</protein>
<evidence type="ECO:0000313" key="10">
    <source>
        <dbReference type="EMBL" id="KAA6411469.1"/>
    </source>
</evidence>
<dbReference type="SUPFAM" id="SSF56784">
    <property type="entry name" value="HAD-like"/>
    <property type="match status" value="1"/>
</dbReference>
<dbReference type="Proteomes" id="UP000324767">
    <property type="component" value="Unassembled WGS sequence"/>
</dbReference>
<evidence type="ECO:0000256" key="4">
    <source>
        <dbReference type="ARBA" id="ARBA00047761"/>
    </source>
</evidence>
<comment type="function">
    <text evidence="6">This promotes the activity of RNA polymerase II.</text>
</comment>
<reference evidence="10 11" key="1">
    <citation type="submission" date="2019-09" db="EMBL/GenBank/DDBJ databases">
        <title>The hologenome of the rock-dwelling lichen Lasallia pustulata.</title>
        <authorList>
            <person name="Greshake Tzovaras B."/>
            <person name="Segers F."/>
            <person name="Bicker A."/>
            <person name="Dal Grande F."/>
            <person name="Otte J."/>
            <person name="Hankeln T."/>
            <person name="Schmitt I."/>
            <person name="Ebersberger I."/>
        </authorList>
    </citation>
    <scope>NUCLEOTIDE SEQUENCE [LARGE SCALE GENOMIC DNA]</scope>
    <source>
        <strain evidence="10">A1-1</strain>
    </source>
</reference>
<gene>
    <name evidence="10" type="ORF">FRX48_04749</name>
</gene>
<dbReference type="OrthoDB" id="10249888at2759"/>
<keyword evidence="3 6" id="KW-0539">Nucleus</keyword>
<feature type="compositionally biased region" description="Low complexity" evidence="7">
    <location>
        <begin position="441"/>
        <end position="456"/>
    </location>
</feature>
<dbReference type="PROSITE" id="PS50172">
    <property type="entry name" value="BRCT"/>
    <property type="match status" value="1"/>
</dbReference>
<sequence>MLLRLPRTLHYPITVTELLKQPNDNVERFAPLFNYSYKTTVTEGDNLGNEYQVEKTFPTRFESTVEGILKQWRIEKGAVITQSGLEVAEIEEPCAHGVQFGGMCVSCGKDMTEFTYNTEQIDAARATINMVHDNVSLTVSQDEATKVEEEAKRRLLASKKLSLVVDLDQTIIHATVDPTVAEWQKDTENPNHEAVKDVRAFQLVDDGPGARGCWYYIKLRPGLKEFLENVSKIYELHIYTMGTRAYAQHIAEIIDPDRKIFGDRILSRDESGSLVAKNLQRLFPVDTKMVVIIDDRGDVWKWNENLVKVTPYDFFVGIGDINSSFLPKKPDIKTSPKATTAALPNPNQDPPEGVIAKEAEPKTNGVIADHSEDASSTQDSATSAGTNVSALEQLVSMGGGDDPTLLQVQTNRQDEALAAQLQERPLLQKQKKLEAEEDAASDPSPTKDSSSDTSSDFGKPRHNLLIDHDTELQHLEQSLRKVHSDFFEIYARNLADAQGGRLAELRNGPKSARKKASLHDNMSLALVPDIKTIMPSIKRSVLEGVVLVFSGVVPLGTDIQNCDIALWAKGFGARVEENVGRRTTHVIAARNRTAKVRQALKRGKGRIKIVSTQWLTSSIVQWLKLPESPYLLKIDEADKPPTPADDSELLSDTESVASASALDTDDEPPRTPRPGPAPSPANGRPRLRSRARARQPADDHSPVGGSNEDWSQMHSELAEFLGSEADDDGDDDDDDGSSDADSLASAGSSAPASEASAPASVRGGARGGKRKVAAAGWGGGGADAANEEEAVRGRKRVAGERAAGLGSGLLGEGEGFGLLTPEEEEAGGGGGDVGDLEAELERAASE</sequence>
<comment type="catalytic activity">
    <reaction evidence="5 6">
        <text>O-phospho-L-threonyl-[protein] + H2O = L-threonyl-[protein] + phosphate</text>
        <dbReference type="Rhea" id="RHEA:47004"/>
        <dbReference type="Rhea" id="RHEA-COMP:11060"/>
        <dbReference type="Rhea" id="RHEA-COMP:11605"/>
        <dbReference type="ChEBI" id="CHEBI:15377"/>
        <dbReference type="ChEBI" id="CHEBI:30013"/>
        <dbReference type="ChEBI" id="CHEBI:43474"/>
        <dbReference type="ChEBI" id="CHEBI:61977"/>
        <dbReference type="EC" id="3.1.3.16"/>
    </reaction>
</comment>
<dbReference type="CDD" id="cd07521">
    <property type="entry name" value="HAD_FCP1-like"/>
    <property type="match status" value="1"/>
</dbReference>
<dbReference type="Gene3D" id="3.40.50.1000">
    <property type="entry name" value="HAD superfamily/HAD-like"/>
    <property type="match status" value="1"/>
</dbReference>
<comment type="caution">
    <text evidence="10">The sequence shown here is derived from an EMBL/GenBank/DDBJ whole genome shotgun (WGS) entry which is preliminary data.</text>
</comment>
<dbReference type="AlphaFoldDB" id="A0A5M8PR59"/>
<dbReference type="Gene3D" id="3.40.50.10190">
    <property type="entry name" value="BRCT domain"/>
    <property type="match status" value="1"/>
</dbReference>
<feature type="domain" description="FCP1 homology" evidence="9">
    <location>
        <begin position="156"/>
        <end position="332"/>
    </location>
</feature>
<feature type="compositionally biased region" description="Gly residues" evidence="7">
    <location>
        <begin position="805"/>
        <end position="816"/>
    </location>
</feature>
<keyword evidence="2 6" id="KW-0378">Hydrolase</keyword>
<comment type="catalytic activity">
    <reaction evidence="4 6">
        <text>O-phospho-L-seryl-[protein] + H2O = L-seryl-[protein] + phosphate</text>
        <dbReference type="Rhea" id="RHEA:20629"/>
        <dbReference type="Rhea" id="RHEA-COMP:9863"/>
        <dbReference type="Rhea" id="RHEA-COMP:11604"/>
        <dbReference type="ChEBI" id="CHEBI:15377"/>
        <dbReference type="ChEBI" id="CHEBI:29999"/>
        <dbReference type="ChEBI" id="CHEBI:43474"/>
        <dbReference type="ChEBI" id="CHEBI:83421"/>
        <dbReference type="EC" id="3.1.3.16"/>
    </reaction>
</comment>
<evidence type="ECO:0000256" key="1">
    <source>
        <dbReference type="ARBA" id="ARBA00004123"/>
    </source>
</evidence>
<evidence type="ECO:0000256" key="3">
    <source>
        <dbReference type="ARBA" id="ARBA00023242"/>
    </source>
</evidence>
<feature type="region of interest" description="Disordered" evidence="7">
    <location>
        <begin position="657"/>
        <end position="846"/>
    </location>
</feature>
<dbReference type="InterPro" id="IPR039189">
    <property type="entry name" value="Fcp1"/>
</dbReference>
<organism evidence="10 11">
    <name type="scientific">Lasallia pustulata</name>
    <dbReference type="NCBI Taxonomy" id="136370"/>
    <lineage>
        <taxon>Eukaryota</taxon>
        <taxon>Fungi</taxon>
        <taxon>Dikarya</taxon>
        <taxon>Ascomycota</taxon>
        <taxon>Pezizomycotina</taxon>
        <taxon>Lecanoromycetes</taxon>
        <taxon>OSLEUM clade</taxon>
        <taxon>Umbilicariomycetidae</taxon>
        <taxon>Umbilicariales</taxon>
        <taxon>Umbilicariaceae</taxon>
        <taxon>Lasallia</taxon>
    </lineage>
</organism>
<dbReference type="Pfam" id="PF00533">
    <property type="entry name" value="BRCT"/>
    <property type="match status" value="1"/>
</dbReference>
<name>A0A5M8PR59_9LECA</name>
<dbReference type="PROSITE" id="PS50969">
    <property type="entry name" value="FCP1"/>
    <property type="match status" value="1"/>
</dbReference>
<dbReference type="PANTHER" id="PTHR23081:SF36">
    <property type="entry name" value="RNA POLYMERASE II SUBUNIT A C-TERMINAL DOMAIN PHOSPHATASE"/>
    <property type="match status" value="1"/>
</dbReference>
<dbReference type="InterPro" id="IPR036412">
    <property type="entry name" value="HAD-like_sf"/>
</dbReference>
<accession>A0A5M8PR59</accession>